<evidence type="ECO:0000313" key="2">
    <source>
        <dbReference type="Proteomes" id="UP000015102"/>
    </source>
</evidence>
<dbReference type="HOGENOM" id="CLU_2725069_0_0_1"/>
<reference evidence="2" key="1">
    <citation type="submission" date="2013-02" db="EMBL/GenBank/DDBJ databases">
        <authorList>
            <person name="Hughes D."/>
        </authorList>
    </citation>
    <scope>NUCLEOTIDE SEQUENCE</scope>
    <source>
        <strain>Durham</strain>
        <strain evidence="2">NC isolate 2 -- Noor lab</strain>
    </source>
</reference>
<accession>T1GXH3</accession>
<proteinExistence type="predicted"/>
<dbReference type="EnsemblMetazoa" id="MESCA008524-RA">
    <property type="protein sequence ID" value="MESCA008524-PA"/>
    <property type="gene ID" value="MESCA008524"/>
</dbReference>
<dbReference type="Proteomes" id="UP000015102">
    <property type="component" value="Unassembled WGS sequence"/>
</dbReference>
<dbReference type="EMBL" id="CAQQ02387454">
    <property type="status" value="NOT_ANNOTATED_CDS"/>
    <property type="molecule type" value="Genomic_DNA"/>
</dbReference>
<organism evidence="1 2">
    <name type="scientific">Megaselia scalaris</name>
    <name type="common">Humpbacked fly</name>
    <name type="synonym">Phora scalaris</name>
    <dbReference type="NCBI Taxonomy" id="36166"/>
    <lineage>
        <taxon>Eukaryota</taxon>
        <taxon>Metazoa</taxon>
        <taxon>Ecdysozoa</taxon>
        <taxon>Arthropoda</taxon>
        <taxon>Hexapoda</taxon>
        <taxon>Insecta</taxon>
        <taxon>Pterygota</taxon>
        <taxon>Neoptera</taxon>
        <taxon>Endopterygota</taxon>
        <taxon>Diptera</taxon>
        <taxon>Brachycera</taxon>
        <taxon>Muscomorpha</taxon>
        <taxon>Platypezoidea</taxon>
        <taxon>Phoridae</taxon>
        <taxon>Megaseliini</taxon>
        <taxon>Megaselia</taxon>
    </lineage>
</organism>
<dbReference type="AlphaFoldDB" id="T1GXH3"/>
<name>T1GXH3_MEGSC</name>
<evidence type="ECO:0000313" key="1">
    <source>
        <dbReference type="EnsemblMetazoa" id="MESCA008524-PA"/>
    </source>
</evidence>
<reference evidence="1" key="2">
    <citation type="submission" date="2015-06" db="UniProtKB">
        <authorList>
            <consortium name="EnsemblMetazoa"/>
        </authorList>
    </citation>
    <scope>IDENTIFICATION</scope>
</reference>
<protein>
    <submittedName>
        <fullName evidence="1">Uncharacterized protein</fullName>
    </submittedName>
</protein>
<keyword evidence="2" id="KW-1185">Reference proteome</keyword>
<sequence>MICIIPAGEHTEQMVDRRESLVRSILYQGCVAITTWQPNNYGKQTAFFKQLDKAYTKLPEYDMKLVLCNFNA</sequence>
<dbReference type="EMBL" id="CAQQ02387453">
    <property type="status" value="NOT_ANNOTATED_CDS"/>
    <property type="molecule type" value="Genomic_DNA"/>
</dbReference>